<evidence type="ECO:0000313" key="3">
    <source>
        <dbReference type="EMBL" id="CAI0411295.1"/>
    </source>
</evidence>
<evidence type="ECO:0000256" key="2">
    <source>
        <dbReference type="SAM" id="SignalP"/>
    </source>
</evidence>
<protein>
    <submittedName>
        <fullName evidence="3">Uncharacterized protein</fullName>
    </submittedName>
</protein>
<reference evidence="3" key="1">
    <citation type="submission" date="2022-08" db="EMBL/GenBank/DDBJ databases">
        <authorList>
            <person name="Gutierrez-Valencia J."/>
        </authorList>
    </citation>
    <scope>NUCLEOTIDE SEQUENCE</scope>
</reference>
<feature type="chain" id="PRO_5043505260" evidence="2">
    <location>
        <begin position="18"/>
        <end position="162"/>
    </location>
</feature>
<evidence type="ECO:0000256" key="1">
    <source>
        <dbReference type="SAM" id="MobiDB-lite"/>
    </source>
</evidence>
<keyword evidence="4" id="KW-1185">Reference proteome</keyword>
<feature type="region of interest" description="Disordered" evidence="1">
    <location>
        <begin position="118"/>
        <end position="162"/>
    </location>
</feature>
<dbReference type="EMBL" id="CAMGYJ010000005">
    <property type="protein sequence ID" value="CAI0411295.1"/>
    <property type="molecule type" value="Genomic_DNA"/>
</dbReference>
<dbReference type="AlphaFoldDB" id="A0AAV0JPJ4"/>
<name>A0AAV0JPJ4_9ROSI</name>
<feature type="signal peptide" evidence="2">
    <location>
        <begin position="1"/>
        <end position="17"/>
    </location>
</feature>
<accession>A0AAV0JPJ4</accession>
<comment type="caution">
    <text evidence="3">The sequence shown here is derived from an EMBL/GenBank/DDBJ whole genome shotgun (WGS) entry which is preliminary data.</text>
</comment>
<keyword evidence="2" id="KW-0732">Signal</keyword>
<feature type="compositionally biased region" description="Pro residues" evidence="1">
    <location>
        <begin position="125"/>
        <end position="136"/>
    </location>
</feature>
<dbReference type="Proteomes" id="UP001154282">
    <property type="component" value="Unassembled WGS sequence"/>
</dbReference>
<gene>
    <name evidence="3" type="ORF">LITE_LOCUS15099</name>
</gene>
<proteinExistence type="predicted"/>
<evidence type="ECO:0000313" key="4">
    <source>
        <dbReference type="Proteomes" id="UP001154282"/>
    </source>
</evidence>
<organism evidence="3 4">
    <name type="scientific">Linum tenue</name>
    <dbReference type="NCBI Taxonomy" id="586396"/>
    <lineage>
        <taxon>Eukaryota</taxon>
        <taxon>Viridiplantae</taxon>
        <taxon>Streptophyta</taxon>
        <taxon>Embryophyta</taxon>
        <taxon>Tracheophyta</taxon>
        <taxon>Spermatophyta</taxon>
        <taxon>Magnoliopsida</taxon>
        <taxon>eudicotyledons</taxon>
        <taxon>Gunneridae</taxon>
        <taxon>Pentapetalae</taxon>
        <taxon>rosids</taxon>
        <taxon>fabids</taxon>
        <taxon>Malpighiales</taxon>
        <taxon>Linaceae</taxon>
        <taxon>Linum</taxon>
    </lineage>
</organism>
<sequence>MLQILVALVLLGNSATAQKINPANWANRGSSQIAASTPPHISNSDAAPSYIRGRKITYEPSISIDRCVPSGPNPIHHRCAPAPPTPPHMPNSEHIKSDRKITFEPSISVDRCVPSGPNPIHHPCAPKPAPSTPPHMPNSERITRRLIGRKIVDPAKPYTKKE</sequence>